<organism evidence="1 2">
    <name type="scientific">Scleroderma citrinum Foug A</name>
    <dbReference type="NCBI Taxonomy" id="1036808"/>
    <lineage>
        <taxon>Eukaryota</taxon>
        <taxon>Fungi</taxon>
        <taxon>Dikarya</taxon>
        <taxon>Basidiomycota</taxon>
        <taxon>Agaricomycotina</taxon>
        <taxon>Agaricomycetes</taxon>
        <taxon>Agaricomycetidae</taxon>
        <taxon>Boletales</taxon>
        <taxon>Sclerodermatineae</taxon>
        <taxon>Sclerodermataceae</taxon>
        <taxon>Scleroderma</taxon>
    </lineage>
</organism>
<sequence length="192" mass="20096">MQFAGWMGGLDDTASCTALTRVESMLLPLVMPSPSPSPSPSQLPLPLPALSPSTSLGTITSTLLLSRPNANVQLGTSIHTFQGLGVPFSGVYATCMSISMLWPSMGMLDMFGWFLQPSGSSGGVLALRLGVSVSVSTLGASACPVNLSADYEKASGGVPLWNQRGNCLWGGGCFYTKGMMQMQREGTPNIQE</sequence>
<keyword evidence="2" id="KW-1185">Reference proteome</keyword>
<reference evidence="2" key="2">
    <citation type="submission" date="2015-01" db="EMBL/GenBank/DDBJ databases">
        <title>Evolutionary Origins and Diversification of the Mycorrhizal Mutualists.</title>
        <authorList>
            <consortium name="DOE Joint Genome Institute"/>
            <consortium name="Mycorrhizal Genomics Consortium"/>
            <person name="Kohler A."/>
            <person name="Kuo A."/>
            <person name="Nagy L.G."/>
            <person name="Floudas D."/>
            <person name="Copeland A."/>
            <person name="Barry K.W."/>
            <person name="Cichocki N."/>
            <person name="Veneault-Fourrey C."/>
            <person name="LaButti K."/>
            <person name="Lindquist E.A."/>
            <person name="Lipzen A."/>
            <person name="Lundell T."/>
            <person name="Morin E."/>
            <person name="Murat C."/>
            <person name="Riley R."/>
            <person name="Ohm R."/>
            <person name="Sun H."/>
            <person name="Tunlid A."/>
            <person name="Henrissat B."/>
            <person name="Grigoriev I.V."/>
            <person name="Hibbett D.S."/>
            <person name="Martin F."/>
        </authorList>
    </citation>
    <scope>NUCLEOTIDE SEQUENCE [LARGE SCALE GENOMIC DNA]</scope>
    <source>
        <strain evidence="2">Foug A</strain>
    </source>
</reference>
<dbReference type="HOGENOM" id="CLU_1415957_0_0_1"/>
<reference evidence="1 2" key="1">
    <citation type="submission" date="2014-04" db="EMBL/GenBank/DDBJ databases">
        <authorList>
            <consortium name="DOE Joint Genome Institute"/>
            <person name="Kuo A."/>
            <person name="Kohler A."/>
            <person name="Nagy L.G."/>
            <person name="Floudas D."/>
            <person name="Copeland A."/>
            <person name="Barry K.W."/>
            <person name="Cichocki N."/>
            <person name="Veneault-Fourrey C."/>
            <person name="LaButti K."/>
            <person name="Lindquist E.A."/>
            <person name="Lipzen A."/>
            <person name="Lundell T."/>
            <person name="Morin E."/>
            <person name="Murat C."/>
            <person name="Sun H."/>
            <person name="Tunlid A."/>
            <person name="Henrissat B."/>
            <person name="Grigoriev I.V."/>
            <person name="Hibbett D.S."/>
            <person name="Martin F."/>
            <person name="Nordberg H.P."/>
            <person name="Cantor M.N."/>
            <person name="Hua S.X."/>
        </authorList>
    </citation>
    <scope>NUCLEOTIDE SEQUENCE [LARGE SCALE GENOMIC DNA]</scope>
    <source>
        <strain evidence="1 2">Foug A</strain>
    </source>
</reference>
<evidence type="ECO:0000313" key="1">
    <source>
        <dbReference type="EMBL" id="KIM58080.1"/>
    </source>
</evidence>
<dbReference type="EMBL" id="KN822091">
    <property type="protein sequence ID" value="KIM58080.1"/>
    <property type="molecule type" value="Genomic_DNA"/>
</dbReference>
<name>A0A0C3DBJ2_9AGAM</name>
<dbReference type="Proteomes" id="UP000053989">
    <property type="component" value="Unassembled WGS sequence"/>
</dbReference>
<protein>
    <submittedName>
        <fullName evidence="1">Uncharacterized protein</fullName>
    </submittedName>
</protein>
<evidence type="ECO:0000313" key="2">
    <source>
        <dbReference type="Proteomes" id="UP000053989"/>
    </source>
</evidence>
<dbReference type="InParanoid" id="A0A0C3DBJ2"/>
<gene>
    <name evidence="1" type="ORF">SCLCIDRAFT_28348</name>
</gene>
<accession>A0A0C3DBJ2</accession>
<proteinExistence type="predicted"/>
<dbReference type="AlphaFoldDB" id="A0A0C3DBJ2"/>